<dbReference type="Pfam" id="PF11951">
    <property type="entry name" value="Fungal_trans_2"/>
    <property type="match status" value="1"/>
</dbReference>
<dbReference type="InterPro" id="IPR021858">
    <property type="entry name" value="Fun_TF"/>
</dbReference>
<evidence type="ECO:0000256" key="5">
    <source>
        <dbReference type="ARBA" id="ARBA00023242"/>
    </source>
</evidence>
<dbReference type="PANTHER" id="PTHR37534">
    <property type="entry name" value="TRANSCRIPTIONAL ACTIVATOR PROTEIN UGA3"/>
    <property type="match status" value="1"/>
</dbReference>
<feature type="compositionally biased region" description="Polar residues" evidence="6">
    <location>
        <begin position="77"/>
        <end position="87"/>
    </location>
</feature>
<comment type="subcellular location">
    <subcellularLocation>
        <location evidence="1">Nucleus</location>
    </subcellularLocation>
</comment>
<name>A0AAN6DV45_9EURO</name>
<dbReference type="AlphaFoldDB" id="A0AAN6DV45"/>
<dbReference type="Proteomes" id="UP001203852">
    <property type="component" value="Unassembled WGS sequence"/>
</dbReference>
<keyword evidence="5" id="KW-0539">Nucleus</keyword>
<dbReference type="InterPro" id="IPR001138">
    <property type="entry name" value="Zn2Cys6_DnaBD"/>
</dbReference>
<feature type="region of interest" description="Disordered" evidence="6">
    <location>
        <begin position="77"/>
        <end position="125"/>
    </location>
</feature>
<dbReference type="EMBL" id="MU404355">
    <property type="protein sequence ID" value="KAI1611792.1"/>
    <property type="molecule type" value="Genomic_DNA"/>
</dbReference>
<sequence length="694" mass="78637">MQLLSTTSRVKDSARRPSSLGTAKIDCHTCLALNQHCDRQRPQCGTCLSSQRKCAGFVVELVWKGFGAAKVTTNLSRSGDADTTTSEVNHDSGKPYMKRQGFKFVKGRPIRKRKPKTPEPSAKATQATTLAEFFSSCNQPDCLSMPNQPRSSDFEIPTFTSALPATSFYEEEELDASSTRSEAPHEDPPQAVVVAPNVEVPAGTIFPPDLTTFENAWNATASLDGFLSEFNLSMSSSPYLGPLTTVFEEVIKEDPINYRSAYLQRSLDMSVLPCGGVEDEPAHDAWFQLPVGVRWQDLSHKYSGIFTMYDEEFCITPLSMDCPTNPFRVNRKHFEKSAFLLHAIMAISSQHLAKKSNCSALASQTEIHRSTAVQMFTEALCQSNDITFALLDTLIILVNFELTQSASGMWAMHLDGAHTLLEGAGAVKCCQRSPRLRAQIAMLVWWDVTVAFLERRKSRLPMPYLEALVEYDETDGWSFLILNGCPPEFVLAMARLADLAVIYEKITHLQWAIFDRHPVDAIFEEVKCYVNHEDVNLENLGRPGDNLNDRRDRFHCIEAWRHAVLLYICRVFTPEQDSYQIRLIDHLSRSILDHARCITEHKVIQKQLLLPIFLAGSEFGDHCSRSFIRRYCTHWSNTSRFYMFETVAMLLESIWDDWDISTRDVYWWGKSIGRQRWSQANSHEQPLALELLLG</sequence>
<dbReference type="CDD" id="cd00067">
    <property type="entry name" value="GAL4"/>
    <property type="match status" value="1"/>
</dbReference>
<dbReference type="GO" id="GO:0003677">
    <property type="term" value="F:DNA binding"/>
    <property type="evidence" value="ECO:0007669"/>
    <property type="project" value="UniProtKB-KW"/>
</dbReference>
<evidence type="ECO:0000256" key="1">
    <source>
        <dbReference type="ARBA" id="ARBA00004123"/>
    </source>
</evidence>
<keyword evidence="3" id="KW-0238">DNA-binding</keyword>
<reference evidence="7" key="1">
    <citation type="journal article" date="2022" name="bioRxiv">
        <title>Deciphering the potential niche of two novel black yeast fungi from a biological soil crust based on their genomes, phenotypes, and melanin regulation.</title>
        <authorList>
            <consortium name="DOE Joint Genome Institute"/>
            <person name="Carr E.C."/>
            <person name="Barton Q."/>
            <person name="Grambo S."/>
            <person name="Sullivan M."/>
            <person name="Renfro C.M."/>
            <person name="Kuo A."/>
            <person name="Pangilinan J."/>
            <person name="Lipzen A."/>
            <person name="Keymanesh K."/>
            <person name="Savage E."/>
            <person name="Barry K."/>
            <person name="Grigoriev I.V."/>
            <person name="Riekhof W.R."/>
            <person name="Harris S.S."/>
        </authorList>
    </citation>
    <scope>NUCLEOTIDE SEQUENCE</scope>
    <source>
        <strain evidence="7">JF 03-4F</strain>
    </source>
</reference>
<gene>
    <name evidence="7" type="ORF">EDD36DRAFT_396471</name>
</gene>
<proteinExistence type="predicted"/>
<dbReference type="GO" id="GO:0005634">
    <property type="term" value="C:nucleus"/>
    <property type="evidence" value="ECO:0007669"/>
    <property type="project" value="UniProtKB-SubCell"/>
</dbReference>
<evidence type="ECO:0000256" key="4">
    <source>
        <dbReference type="ARBA" id="ARBA00023163"/>
    </source>
</evidence>
<evidence type="ECO:0000256" key="6">
    <source>
        <dbReference type="SAM" id="MobiDB-lite"/>
    </source>
</evidence>
<keyword evidence="8" id="KW-1185">Reference proteome</keyword>
<dbReference type="GO" id="GO:0008270">
    <property type="term" value="F:zinc ion binding"/>
    <property type="evidence" value="ECO:0007669"/>
    <property type="project" value="InterPro"/>
</dbReference>
<accession>A0AAN6DV45</accession>
<evidence type="ECO:0000256" key="3">
    <source>
        <dbReference type="ARBA" id="ARBA00023125"/>
    </source>
</evidence>
<dbReference type="GO" id="GO:0000981">
    <property type="term" value="F:DNA-binding transcription factor activity, RNA polymerase II-specific"/>
    <property type="evidence" value="ECO:0007669"/>
    <property type="project" value="InterPro"/>
</dbReference>
<dbReference type="SUPFAM" id="SSF57701">
    <property type="entry name" value="Zn2/Cys6 DNA-binding domain"/>
    <property type="match status" value="1"/>
</dbReference>
<evidence type="ECO:0000313" key="7">
    <source>
        <dbReference type="EMBL" id="KAI1611792.1"/>
    </source>
</evidence>
<comment type="caution">
    <text evidence="7">The sequence shown here is derived from an EMBL/GenBank/DDBJ whole genome shotgun (WGS) entry which is preliminary data.</text>
</comment>
<evidence type="ECO:0000256" key="2">
    <source>
        <dbReference type="ARBA" id="ARBA00023015"/>
    </source>
</evidence>
<organism evidence="7 8">
    <name type="scientific">Exophiala viscosa</name>
    <dbReference type="NCBI Taxonomy" id="2486360"/>
    <lineage>
        <taxon>Eukaryota</taxon>
        <taxon>Fungi</taxon>
        <taxon>Dikarya</taxon>
        <taxon>Ascomycota</taxon>
        <taxon>Pezizomycotina</taxon>
        <taxon>Eurotiomycetes</taxon>
        <taxon>Chaetothyriomycetidae</taxon>
        <taxon>Chaetothyriales</taxon>
        <taxon>Herpotrichiellaceae</taxon>
        <taxon>Exophiala</taxon>
    </lineage>
</organism>
<keyword evidence="4" id="KW-0804">Transcription</keyword>
<dbReference type="InterPro" id="IPR036864">
    <property type="entry name" value="Zn2-C6_fun-type_DNA-bd_sf"/>
</dbReference>
<protein>
    <submittedName>
        <fullName evidence="7">Fungal-specific transcription factor domain-containing protein</fullName>
    </submittedName>
</protein>
<feature type="compositionally biased region" description="Basic residues" evidence="6">
    <location>
        <begin position="96"/>
        <end position="115"/>
    </location>
</feature>
<dbReference type="PANTHER" id="PTHR37534:SF46">
    <property type="entry name" value="ZN(II)2CYS6 TRANSCRIPTION FACTOR (EUROFUNG)"/>
    <property type="match status" value="1"/>
</dbReference>
<keyword evidence="2" id="KW-0805">Transcription regulation</keyword>
<evidence type="ECO:0000313" key="8">
    <source>
        <dbReference type="Proteomes" id="UP001203852"/>
    </source>
</evidence>